<dbReference type="OrthoDB" id="4467585at2759"/>
<reference evidence="2" key="1">
    <citation type="journal article" date="2018" name="Proc. Natl. Acad. Sci. U.S.A.">
        <title>Linking secondary metabolites to gene clusters through genome sequencing of six diverse Aspergillus species.</title>
        <authorList>
            <person name="Kaerboelling I."/>
            <person name="Vesth T.C."/>
            <person name="Frisvad J.C."/>
            <person name="Nybo J.L."/>
            <person name="Theobald S."/>
            <person name="Kuo A."/>
            <person name="Bowyer P."/>
            <person name="Matsuda Y."/>
            <person name="Mondo S."/>
            <person name="Lyhne E.K."/>
            <person name="Kogle M.E."/>
            <person name="Clum A."/>
            <person name="Lipzen A."/>
            <person name="Salamov A."/>
            <person name="Ngan C.Y."/>
            <person name="Daum C."/>
            <person name="Chiniquy J."/>
            <person name="Barry K."/>
            <person name="LaButti K."/>
            <person name="Haridas S."/>
            <person name="Simmons B.A."/>
            <person name="Magnuson J.K."/>
            <person name="Mortensen U.H."/>
            <person name="Larsen T.O."/>
            <person name="Grigoriev I.V."/>
            <person name="Baker S.E."/>
            <person name="Andersen M.R."/>
        </authorList>
    </citation>
    <scope>NUCLEOTIDE SEQUENCE [LARGE SCALE GENOMIC DNA]</scope>
    <source>
        <strain evidence="2">IBT 16806</strain>
    </source>
</reference>
<organism evidence="1 2">
    <name type="scientific">Aspergillus novofumigatus (strain IBT 16806)</name>
    <dbReference type="NCBI Taxonomy" id="1392255"/>
    <lineage>
        <taxon>Eukaryota</taxon>
        <taxon>Fungi</taxon>
        <taxon>Dikarya</taxon>
        <taxon>Ascomycota</taxon>
        <taxon>Pezizomycotina</taxon>
        <taxon>Eurotiomycetes</taxon>
        <taxon>Eurotiomycetidae</taxon>
        <taxon>Eurotiales</taxon>
        <taxon>Aspergillaceae</taxon>
        <taxon>Aspergillus</taxon>
        <taxon>Aspergillus subgen. Fumigati</taxon>
    </lineage>
</organism>
<dbReference type="EMBL" id="MSZS01000010">
    <property type="protein sequence ID" value="PKX89347.1"/>
    <property type="molecule type" value="Genomic_DNA"/>
</dbReference>
<proteinExistence type="predicted"/>
<dbReference type="Proteomes" id="UP000234474">
    <property type="component" value="Unassembled WGS sequence"/>
</dbReference>
<dbReference type="RefSeq" id="XP_024677942.1">
    <property type="nucleotide sequence ID" value="XM_024832264.1"/>
</dbReference>
<accession>A0A2I1BVD1</accession>
<name>A0A2I1BVD1_ASPN1</name>
<dbReference type="AlphaFoldDB" id="A0A2I1BVD1"/>
<sequence>MTVHLAKSPTLAIMQGRVYVRNKVLEAHPRKPELNIYLAHCEGRPFVVKPVPKSIFEHCMLLKREFPDAWQLRTHVDANEDELTLVYDYFEHDLLSLVQNNSNLSLKARKFVLQQVGQA</sequence>
<gene>
    <name evidence="1" type="ORF">P174DRAFT_516017</name>
</gene>
<protein>
    <submittedName>
        <fullName evidence="1">Uncharacterized protein</fullName>
    </submittedName>
</protein>
<dbReference type="GeneID" id="36539600"/>
<comment type="caution">
    <text evidence="1">The sequence shown here is derived from an EMBL/GenBank/DDBJ whole genome shotgun (WGS) entry which is preliminary data.</text>
</comment>
<dbReference type="InterPro" id="IPR011009">
    <property type="entry name" value="Kinase-like_dom_sf"/>
</dbReference>
<dbReference type="STRING" id="1392255.A0A2I1BVD1"/>
<feature type="non-terminal residue" evidence="1">
    <location>
        <position position="119"/>
    </location>
</feature>
<dbReference type="VEuPathDB" id="FungiDB:P174DRAFT_516017"/>
<evidence type="ECO:0000313" key="2">
    <source>
        <dbReference type="Proteomes" id="UP000234474"/>
    </source>
</evidence>
<keyword evidence="2" id="KW-1185">Reference proteome</keyword>
<dbReference type="OMA" id="RTHVDAN"/>
<dbReference type="SUPFAM" id="SSF56112">
    <property type="entry name" value="Protein kinase-like (PK-like)"/>
    <property type="match status" value="1"/>
</dbReference>
<evidence type="ECO:0000313" key="1">
    <source>
        <dbReference type="EMBL" id="PKX89347.1"/>
    </source>
</evidence>